<dbReference type="EC" id="2.1.1.362" evidence="3"/>
<dbReference type="GO" id="GO:0005634">
    <property type="term" value="C:nucleus"/>
    <property type="evidence" value="ECO:0007669"/>
    <property type="project" value="UniProtKB-SubCell"/>
</dbReference>
<dbReference type="PANTHER" id="PTHR12977">
    <property type="entry name" value="SUPPRESSOR OF VARIEGATION 4-20-RELATED"/>
    <property type="match status" value="1"/>
</dbReference>
<keyword evidence="7 18" id="KW-0808">Transferase</keyword>
<reference evidence="18 19" key="1">
    <citation type="journal article" date="2019" name="Commun. Biol.">
        <title>The bagworm genome reveals a unique fibroin gene that provides high tensile strength.</title>
        <authorList>
            <person name="Kono N."/>
            <person name="Nakamura H."/>
            <person name="Ohtoshi R."/>
            <person name="Tomita M."/>
            <person name="Numata K."/>
            <person name="Arakawa K."/>
        </authorList>
    </citation>
    <scope>NUCLEOTIDE SEQUENCE [LARGE SCALE GENOMIC DNA]</scope>
</reference>
<evidence type="ECO:0000256" key="4">
    <source>
        <dbReference type="ARBA" id="ARBA00022454"/>
    </source>
</evidence>
<dbReference type="Proteomes" id="UP000299102">
    <property type="component" value="Unassembled WGS sequence"/>
</dbReference>
<feature type="region of interest" description="Disordered" evidence="16">
    <location>
        <begin position="389"/>
        <end position="432"/>
    </location>
</feature>
<keyword evidence="4" id="KW-0158">Chromosome</keyword>
<dbReference type="Pfam" id="PF00856">
    <property type="entry name" value="SET"/>
    <property type="match status" value="1"/>
</dbReference>
<evidence type="ECO:0000256" key="13">
    <source>
        <dbReference type="ARBA" id="ARBA00051837"/>
    </source>
</evidence>
<keyword evidence="11" id="KW-0804">Transcription</keyword>
<feature type="region of interest" description="Disordered" evidence="16">
    <location>
        <begin position="713"/>
        <end position="815"/>
    </location>
</feature>
<keyword evidence="19" id="KW-1185">Reference proteome</keyword>
<comment type="catalytic activity">
    <reaction evidence="13">
        <text>N(6)-methyl-L-lysyl(20)-[histone H4] + S-adenosyl-L-methionine = N(6),N(6)-dimethyl-L-lysyl(20)-[histone H4] + S-adenosyl-L-homocysteine + H(+)</text>
        <dbReference type="Rhea" id="RHEA:60348"/>
        <dbReference type="Rhea" id="RHEA-COMP:15555"/>
        <dbReference type="Rhea" id="RHEA-COMP:15556"/>
        <dbReference type="ChEBI" id="CHEBI:15378"/>
        <dbReference type="ChEBI" id="CHEBI:57856"/>
        <dbReference type="ChEBI" id="CHEBI:59789"/>
        <dbReference type="ChEBI" id="CHEBI:61929"/>
        <dbReference type="ChEBI" id="CHEBI:61976"/>
        <dbReference type="EC" id="2.1.1.362"/>
    </reaction>
</comment>
<accession>A0A4C1VC31</accession>
<dbReference type="InterPro" id="IPR001214">
    <property type="entry name" value="SET_dom"/>
</dbReference>
<dbReference type="FunFam" id="1.10.10.1700:FF:000001">
    <property type="entry name" value="Histone-lysine N-methyltransferase"/>
    <property type="match status" value="1"/>
</dbReference>
<feature type="compositionally biased region" description="Basic and acidic residues" evidence="16">
    <location>
        <begin position="394"/>
        <end position="412"/>
    </location>
</feature>
<evidence type="ECO:0000256" key="7">
    <source>
        <dbReference type="ARBA" id="ARBA00022679"/>
    </source>
</evidence>
<dbReference type="EMBL" id="BGZK01000310">
    <property type="protein sequence ID" value="GBP35827.1"/>
    <property type="molecule type" value="Genomic_DNA"/>
</dbReference>
<dbReference type="OrthoDB" id="6627536at2759"/>
<dbReference type="SMART" id="SM00317">
    <property type="entry name" value="SET"/>
    <property type="match status" value="1"/>
</dbReference>
<feature type="compositionally biased region" description="Low complexity" evidence="16">
    <location>
        <begin position="506"/>
        <end position="535"/>
    </location>
</feature>
<dbReference type="InterPro" id="IPR046341">
    <property type="entry name" value="SET_dom_sf"/>
</dbReference>
<feature type="compositionally biased region" description="Basic and acidic residues" evidence="16">
    <location>
        <begin position="777"/>
        <end position="790"/>
    </location>
</feature>
<comment type="subcellular location">
    <subcellularLocation>
        <location evidence="2">Chromosome</location>
    </subcellularLocation>
    <subcellularLocation>
        <location evidence="1">Nucleus</location>
    </subcellularLocation>
</comment>
<evidence type="ECO:0000256" key="5">
    <source>
        <dbReference type="ARBA" id="ARBA00022491"/>
    </source>
</evidence>
<dbReference type="SUPFAM" id="SSF82199">
    <property type="entry name" value="SET domain"/>
    <property type="match status" value="1"/>
</dbReference>
<evidence type="ECO:0000256" key="8">
    <source>
        <dbReference type="ARBA" id="ARBA00022691"/>
    </source>
</evidence>
<evidence type="ECO:0000256" key="10">
    <source>
        <dbReference type="ARBA" id="ARBA00023015"/>
    </source>
</evidence>
<dbReference type="GO" id="GO:0005694">
    <property type="term" value="C:chromosome"/>
    <property type="evidence" value="ECO:0007669"/>
    <property type="project" value="UniProtKB-SubCell"/>
</dbReference>
<feature type="compositionally biased region" description="Basic and acidic residues" evidence="16">
    <location>
        <begin position="478"/>
        <end position="488"/>
    </location>
</feature>
<evidence type="ECO:0000256" key="12">
    <source>
        <dbReference type="ARBA" id="ARBA00023242"/>
    </source>
</evidence>
<dbReference type="FunFam" id="2.170.270.10:FF:000006">
    <property type="entry name" value="Histone-lysine N-methyltransferase"/>
    <property type="match status" value="1"/>
</dbReference>
<evidence type="ECO:0000256" key="2">
    <source>
        <dbReference type="ARBA" id="ARBA00004286"/>
    </source>
</evidence>
<dbReference type="GO" id="GO:0140941">
    <property type="term" value="F:histone H4K20me methyltransferase activity"/>
    <property type="evidence" value="ECO:0007669"/>
    <property type="project" value="UniProtKB-EC"/>
</dbReference>
<dbReference type="GO" id="GO:0032259">
    <property type="term" value="P:methylation"/>
    <property type="evidence" value="ECO:0007669"/>
    <property type="project" value="UniProtKB-KW"/>
</dbReference>
<sequence>MVKKARNNYETSCIHVIRDDAGDLLNEENNVKERWKNYFESVFACEDTAADGNVTTTEYIIDDGNMKALKRMKVGKATGYDRVSSGMLRGGRGIATRGVQGSSKCRRNLAGAMELLGSSLLHSMQRDIIRMVVGSTTHPGRQLLHKMQPMGMTPRELSEYDDLATALIVDPYLGITTHKMNIRYRPLKTNKEELKNIIKEFVFTQDYNKAYTKLANGEWMPRHFSKNKHQQNKLREHIYRYLRVFDKKAGFVIEPCYRYSLEGGVGAKISTTKKFFKHERIEFLVGCIAEMSEEEEKQLLHPGKNDFSVMYSCRKNCAQLWLGPAAYINHDCRPNCTFEATDRGKAFVRVLRDIEVGEEVTCFYGEDFFGNGNCYCECETCERRGKGAFSVKSPHNDEQSTRYRFRETDNRINRTKAKQSQKQNNGKVVDRSRISTRHVTDIVSPLSMKEMKQKGLTKYDAELLIAQGCIADIVENNDSTKNKQRSRESSASSNRERLRRRRIDSARLTPGTSAAAPATSGRRAPPSRCCSTSSRSSRDSHSGIVLRSHKRLLDACTPTTYTKTKTNLKGNSDTKIKNIGVKVESDTSDLMETEKIDVQLESAVITQQKSESPCPLGQLNASTTLDSEFDSKESRISEFDSKESINKRIEESRETEVKPAPFIIDSNAVEGQVHKEYRGESAALASDNCDFRENDNLSEIKISKLVKNDNLDIKNETEGPKESNSGPPWPAEDAASRAESTGGEECPCTPPRRGLKLTLRVKRSPAVEEVEEEPEYEVLRLEGVDPETARRYKKRRRSKERRRHSPAPPPPPAMKRLRLIFGNESRTIDLPAALSAD</sequence>
<dbReference type="STRING" id="151549.A0A4C1VC31"/>
<evidence type="ECO:0000256" key="3">
    <source>
        <dbReference type="ARBA" id="ARBA00012188"/>
    </source>
</evidence>
<comment type="catalytic activity">
    <reaction evidence="14">
        <text>N(6),N(6)-dimethyl-L-lysyl(20)-[histone H4] + S-adenosyl-L-methionine = N(6),N(6),N(6)-trimethyl-L-lysyl(20)-[histone H4] + S-adenosyl-L-homocysteine + H(+)</text>
        <dbReference type="Rhea" id="RHEA:61992"/>
        <dbReference type="Rhea" id="RHEA-COMP:15556"/>
        <dbReference type="Rhea" id="RHEA-COMP:15998"/>
        <dbReference type="ChEBI" id="CHEBI:15378"/>
        <dbReference type="ChEBI" id="CHEBI:57856"/>
        <dbReference type="ChEBI" id="CHEBI:59789"/>
        <dbReference type="ChEBI" id="CHEBI:61961"/>
        <dbReference type="ChEBI" id="CHEBI:61976"/>
    </reaction>
</comment>
<dbReference type="PROSITE" id="PS50280">
    <property type="entry name" value="SET"/>
    <property type="match status" value="1"/>
</dbReference>
<dbReference type="InterPro" id="IPR041938">
    <property type="entry name" value="Hist-Lys_N-MTase_N"/>
</dbReference>
<dbReference type="AlphaFoldDB" id="A0A4C1VC31"/>
<name>A0A4C1VC31_EUMVA</name>
<evidence type="ECO:0000256" key="15">
    <source>
        <dbReference type="ARBA" id="ARBA00071597"/>
    </source>
</evidence>
<gene>
    <name evidence="18" type="primary">Hmt4-20</name>
    <name evidence="18" type="ORF">EVAR_27747_1</name>
</gene>
<feature type="compositionally biased region" description="Basic residues" evidence="16">
    <location>
        <begin position="753"/>
        <end position="763"/>
    </location>
</feature>
<comment type="caution">
    <text evidence="18">The sequence shown here is derived from an EMBL/GenBank/DDBJ whole genome shotgun (WGS) entry which is preliminary data.</text>
</comment>
<keyword evidence="10" id="KW-0805">Transcription regulation</keyword>
<feature type="compositionally biased region" description="Basic residues" evidence="16">
    <location>
        <begin position="791"/>
        <end position="805"/>
    </location>
</feature>
<evidence type="ECO:0000313" key="19">
    <source>
        <dbReference type="Proteomes" id="UP000299102"/>
    </source>
</evidence>
<keyword evidence="5" id="KW-0678">Repressor</keyword>
<evidence type="ECO:0000256" key="14">
    <source>
        <dbReference type="ARBA" id="ARBA00052814"/>
    </source>
</evidence>
<keyword evidence="8" id="KW-0949">S-adenosyl-L-methionine</keyword>
<evidence type="ECO:0000259" key="17">
    <source>
        <dbReference type="PROSITE" id="PS50280"/>
    </source>
</evidence>
<evidence type="ECO:0000256" key="6">
    <source>
        <dbReference type="ARBA" id="ARBA00022603"/>
    </source>
</evidence>
<evidence type="ECO:0000256" key="9">
    <source>
        <dbReference type="ARBA" id="ARBA00022853"/>
    </source>
</evidence>
<dbReference type="PANTHER" id="PTHR12977:SF4">
    <property type="entry name" value="HISTONE-LYSINE N-METHYLTRANSFERASE KMT5B"/>
    <property type="match status" value="1"/>
</dbReference>
<evidence type="ECO:0000256" key="16">
    <source>
        <dbReference type="SAM" id="MobiDB-lite"/>
    </source>
</evidence>
<keyword evidence="12" id="KW-0539">Nucleus</keyword>
<feature type="region of interest" description="Disordered" evidence="16">
    <location>
        <begin position="477"/>
        <end position="544"/>
    </location>
</feature>
<dbReference type="InterPro" id="IPR025790">
    <property type="entry name" value="Suv4-20_animal"/>
</dbReference>
<keyword evidence="6 18" id="KW-0489">Methyltransferase</keyword>
<evidence type="ECO:0000313" key="18">
    <source>
        <dbReference type="EMBL" id="GBP35827.1"/>
    </source>
</evidence>
<dbReference type="InterPro" id="IPR039977">
    <property type="entry name" value="Suv4-20/Set9"/>
</dbReference>
<evidence type="ECO:0000256" key="11">
    <source>
        <dbReference type="ARBA" id="ARBA00023163"/>
    </source>
</evidence>
<keyword evidence="9" id="KW-0156">Chromatin regulator</keyword>
<organism evidence="18 19">
    <name type="scientific">Eumeta variegata</name>
    <name type="common">Bagworm moth</name>
    <name type="synonym">Eumeta japonica</name>
    <dbReference type="NCBI Taxonomy" id="151549"/>
    <lineage>
        <taxon>Eukaryota</taxon>
        <taxon>Metazoa</taxon>
        <taxon>Ecdysozoa</taxon>
        <taxon>Arthropoda</taxon>
        <taxon>Hexapoda</taxon>
        <taxon>Insecta</taxon>
        <taxon>Pterygota</taxon>
        <taxon>Neoptera</taxon>
        <taxon>Endopterygota</taxon>
        <taxon>Lepidoptera</taxon>
        <taxon>Glossata</taxon>
        <taxon>Ditrysia</taxon>
        <taxon>Tineoidea</taxon>
        <taxon>Psychidae</taxon>
        <taxon>Oiketicinae</taxon>
        <taxon>Eumeta</taxon>
    </lineage>
</organism>
<feature type="domain" description="SET" evidence="17">
    <location>
        <begin position="254"/>
        <end position="365"/>
    </location>
</feature>
<dbReference type="Gene3D" id="2.170.270.10">
    <property type="entry name" value="SET domain"/>
    <property type="match status" value="1"/>
</dbReference>
<protein>
    <recommendedName>
        <fullName evidence="15">Histone-lysine N-methyltransferase Suv4-20</fullName>
        <ecNumber evidence="3">2.1.1.362</ecNumber>
    </recommendedName>
</protein>
<proteinExistence type="predicted"/>
<dbReference type="PROSITE" id="PS51570">
    <property type="entry name" value="SAM_MT43_SUVAR420_2"/>
    <property type="match status" value="1"/>
</dbReference>
<dbReference type="Gene3D" id="1.10.10.1700">
    <property type="entry name" value="Histone-lysine N-methyltransferase"/>
    <property type="match status" value="1"/>
</dbReference>
<evidence type="ECO:0000256" key="1">
    <source>
        <dbReference type="ARBA" id="ARBA00004123"/>
    </source>
</evidence>